<dbReference type="STRING" id="28092.WM40_07170"/>
<evidence type="ECO:0008006" key="3">
    <source>
        <dbReference type="Google" id="ProtNLM"/>
    </source>
</evidence>
<keyword evidence="2" id="KW-1185">Reference proteome</keyword>
<dbReference type="EMBL" id="LAQU01000005">
    <property type="protein sequence ID" value="KKB64255.1"/>
    <property type="molecule type" value="Genomic_DNA"/>
</dbReference>
<dbReference type="Gene3D" id="3.40.50.1820">
    <property type="entry name" value="alpha/beta hydrolase"/>
    <property type="match status" value="1"/>
</dbReference>
<reference evidence="1 2" key="1">
    <citation type="submission" date="2015-03" db="EMBL/GenBank/DDBJ databases">
        <title>Draft Genome Sequence of Burkholderia andropogonis type strain ICMP2807, isolated from Sorghum bicolor.</title>
        <authorList>
            <person name="Lopes-Santos L."/>
            <person name="Castro D.B."/>
            <person name="Ottoboni L.M."/>
            <person name="Park D."/>
            <person name="Weirc B.S."/>
            <person name="Destefano S.A."/>
        </authorList>
    </citation>
    <scope>NUCLEOTIDE SEQUENCE [LARGE SCALE GENOMIC DNA]</scope>
    <source>
        <strain evidence="1 2">ICMP2807</strain>
    </source>
</reference>
<protein>
    <recommendedName>
        <fullName evidence="3">Alpha/beta hydrolase</fullName>
    </recommendedName>
</protein>
<evidence type="ECO:0000313" key="2">
    <source>
        <dbReference type="Proteomes" id="UP000033618"/>
    </source>
</evidence>
<comment type="caution">
    <text evidence="1">The sequence shown here is derived from an EMBL/GenBank/DDBJ whole genome shotgun (WGS) entry which is preliminary data.</text>
</comment>
<dbReference type="AlphaFoldDB" id="A0A0F5K2U8"/>
<sequence length="188" mass="20537">MLIVPGLHGSGDDHWQTWLERSLPSARRVVQRDWAQPSLLEWSACVRDSIEASTVPVVLVGHSFGCLAIAEALRSVADRVAGALLVAPANPVRFDIDPARLQHRLPMTSVTVGSENDPWMAFKAVQDLAQVWGSSLINLGNAGHINVASGFGPWRLGRELTEMLCWSARMDVVPREVLTLTDAWSHAA</sequence>
<gene>
    <name evidence="1" type="ORF">WM40_07170</name>
</gene>
<dbReference type="Pfam" id="PF06821">
    <property type="entry name" value="Ser_hydrolase"/>
    <property type="match status" value="1"/>
</dbReference>
<name>A0A0F5K2U8_9BURK</name>
<evidence type="ECO:0000313" key="1">
    <source>
        <dbReference type="EMBL" id="KKB64255.1"/>
    </source>
</evidence>
<dbReference type="Proteomes" id="UP000033618">
    <property type="component" value="Unassembled WGS sequence"/>
</dbReference>
<dbReference type="GO" id="GO:0016787">
    <property type="term" value="F:hydrolase activity"/>
    <property type="evidence" value="ECO:0007669"/>
    <property type="project" value="InterPro"/>
</dbReference>
<dbReference type="SUPFAM" id="SSF53474">
    <property type="entry name" value="alpha/beta-Hydrolases"/>
    <property type="match status" value="1"/>
</dbReference>
<organism evidence="1 2">
    <name type="scientific">Robbsia andropogonis</name>
    <dbReference type="NCBI Taxonomy" id="28092"/>
    <lineage>
        <taxon>Bacteria</taxon>
        <taxon>Pseudomonadati</taxon>
        <taxon>Pseudomonadota</taxon>
        <taxon>Betaproteobacteria</taxon>
        <taxon>Burkholderiales</taxon>
        <taxon>Burkholderiaceae</taxon>
        <taxon>Robbsia</taxon>
    </lineage>
</organism>
<proteinExistence type="predicted"/>
<dbReference type="PATRIC" id="fig|28092.6.peg.1695"/>
<dbReference type="InterPro" id="IPR010662">
    <property type="entry name" value="RBBP9/YdeN"/>
</dbReference>
<accession>A0A0F5K2U8</accession>
<dbReference type="InterPro" id="IPR029058">
    <property type="entry name" value="AB_hydrolase_fold"/>
</dbReference>